<comment type="caution">
    <text evidence="2">Lacks conserved residue(s) required for the propagation of feature annotation.</text>
</comment>
<dbReference type="SUPFAM" id="SSF52172">
    <property type="entry name" value="CheY-like"/>
    <property type="match status" value="1"/>
</dbReference>
<sequence>MTRIAIIGDEVLFRACLRAVLEKDRTMEVVVEGGGDQPLARIAAARPEVVVLSAGRSAETEAVALIPRLRDLTPTPQVLFLPSAPTPVGLGERVRVAGAAACLGGEGGPRELRAAVRALTLDGRAPAAGVSASGPGPEAPLTADSSPVDAGREQQTVRLASLTPREREVLVLLADGMSNREIARRLVISAETVKDHVGGVLTKLGTDNRVRAAAIAWQAGLTSMTAEQVVYDSQAP</sequence>
<evidence type="ECO:0000256" key="2">
    <source>
        <dbReference type="PROSITE-ProRule" id="PRU00169"/>
    </source>
</evidence>
<dbReference type="SMART" id="SM00421">
    <property type="entry name" value="HTH_LUXR"/>
    <property type="match status" value="1"/>
</dbReference>
<dbReference type="Gene3D" id="3.40.50.2300">
    <property type="match status" value="1"/>
</dbReference>
<comment type="caution">
    <text evidence="6">The sequence shown here is derived from an EMBL/GenBank/DDBJ whole genome shotgun (WGS) entry which is preliminary data.</text>
</comment>
<dbReference type="InterPro" id="IPR011006">
    <property type="entry name" value="CheY-like_superfamily"/>
</dbReference>
<dbReference type="PANTHER" id="PTHR43214">
    <property type="entry name" value="TWO-COMPONENT RESPONSE REGULATOR"/>
    <property type="match status" value="1"/>
</dbReference>
<dbReference type="InterPro" id="IPR000792">
    <property type="entry name" value="Tscrpt_reg_LuxR_C"/>
</dbReference>
<keyword evidence="7" id="KW-1185">Reference proteome</keyword>
<evidence type="ECO:0000256" key="3">
    <source>
        <dbReference type="SAM" id="MobiDB-lite"/>
    </source>
</evidence>
<dbReference type="InterPro" id="IPR039420">
    <property type="entry name" value="WalR-like"/>
</dbReference>
<dbReference type="InterPro" id="IPR001789">
    <property type="entry name" value="Sig_transdc_resp-reg_receiver"/>
</dbReference>
<dbReference type="Gene3D" id="1.10.10.10">
    <property type="entry name" value="Winged helix-like DNA-binding domain superfamily/Winged helix DNA-binding domain"/>
    <property type="match status" value="1"/>
</dbReference>
<dbReference type="PROSITE" id="PS50043">
    <property type="entry name" value="HTH_LUXR_2"/>
    <property type="match status" value="1"/>
</dbReference>
<feature type="domain" description="Response regulatory" evidence="5">
    <location>
        <begin position="3"/>
        <end position="120"/>
    </location>
</feature>
<name>A0ABP7HNX4_9ACTN</name>
<dbReference type="Pfam" id="PF00196">
    <property type="entry name" value="GerE"/>
    <property type="match status" value="1"/>
</dbReference>
<evidence type="ECO:0000259" key="5">
    <source>
        <dbReference type="PROSITE" id="PS50110"/>
    </source>
</evidence>
<evidence type="ECO:0000313" key="6">
    <source>
        <dbReference type="EMBL" id="GAA3800650.1"/>
    </source>
</evidence>
<dbReference type="EMBL" id="BAABDE010000017">
    <property type="protein sequence ID" value="GAA3800650.1"/>
    <property type="molecule type" value="Genomic_DNA"/>
</dbReference>
<dbReference type="InterPro" id="IPR016032">
    <property type="entry name" value="Sig_transdc_resp-reg_C-effctor"/>
</dbReference>
<accession>A0ABP7HNX4</accession>
<evidence type="ECO:0000259" key="4">
    <source>
        <dbReference type="PROSITE" id="PS50043"/>
    </source>
</evidence>
<evidence type="ECO:0000256" key="1">
    <source>
        <dbReference type="ARBA" id="ARBA00023125"/>
    </source>
</evidence>
<dbReference type="Proteomes" id="UP001501009">
    <property type="component" value="Unassembled WGS sequence"/>
</dbReference>
<dbReference type="RefSeq" id="WP_275778018.1">
    <property type="nucleotide sequence ID" value="NZ_BAABDE010000017.1"/>
</dbReference>
<organism evidence="6 7">
    <name type="scientific">Streptomyces coacervatus</name>
    <dbReference type="NCBI Taxonomy" id="647381"/>
    <lineage>
        <taxon>Bacteria</taxon>
        <taxon>Bacillati</taxon>
        <taxon>Actinomycetota</taxon>
        <taxon>Actinomycetes</taxon>
        <taxon>Kitasatosporales</taxon>
        <taxon>Streptomycetaceae</taxon>
        <taxon>Streptomyces</taxon>
    </lineage>
</organism>
<gene>
    <name evidence="6" type="ORF">GCM10022403_038670</name>
</gene>
<dbReference type="PROSITE" id="PS50110">
    <property type="entry name" value="RESPONSE_REGULATORY"/>
    <property type="match status" value="1"/>
</dbReference>
<protein>
    <submittedName>
        <fullName evidence="6">Response regulator transcription factor</fullName>
    </submittedName>
</protein>
<feature type="region of interest" description="Disordered" evidence="3">
    <location>
        <begin position="126"/>
        <end position="152"/>
    </location>
</feature>
<dbReference type="SUPFAM" id="SSF46894">
    <property type="entry name" value="C-terminal effector domain of the bipartite response regulators"/>
    <property type="match status" value="1"/>
</dbReference>
<evidence type="ECO:0000313" key="7">
    <source>
        <dbReference type="Proteomes" id="UP001501009"/>
    </source>
</evidence>
<dbReference type="InterPro" id="IPR036388">
    <property type="entry name" value="WH-like_DNA-bd_sf"/>
</dbReference>
<dbReference type="CDD" id="cd06170">
    <property type="entry name" value="LuxR_C_like"/>
    <property type="match status" value="1"/>
</dbReference>
<dbReference type="PRINTS" id="PR00038">
    <property type="entry name" value="HTHLUXR"/>
</dbReference>
<reference evidence="7" key="1">
    <citation type="journal article" date="2019" name="Int. J. Syst. Evol. Microbiol.">
        <title>The Global Catalogue of Microorganisms (GCM) 10K type strain sequencing project: providing services to taxonomists for standard genome sequencing and annotation.</title>
        <authorList>
            <consortium name="The Broad Institute Genomics Platform"/>
            <consortium name="The Broad Institute Genome Sequencing Center for Infectious Disease"/>
            <person name="Wu L."/>
            <person name="Ma J."/>
        </authorList>
    </citation>
    <scope>NUCLEOTIDE SEQUENCE [LARGE SCALE GENOMIC DNA]</scope>
    <source>
        <strain evidence="7">JCM 17138</strain>
    </source>
</reference>
<keyword evidence="1" id="KW-0238">DNA-binding</keyword>
<proteinExistence type="predicted"/>
<feature type="compositionally biased region" description="Low complexity" evidence="3">
    <location>
        <begin position="126"/>
        <end position="140"/>
    </location>
</feature>
<feature type="domain" description="HTH luxR-type" evidence="4">
    <location>
        <begin position="155"/>
        <end position="220"/>
    </location>
</feature>